<dbReference type="RefSeq" id="WP_100082505.1">
    <property type="nucleotide sequence ID" value="NZ_LT608334.1"/>
</dbReference>
<protein>
    <submittedName>
        <fullName evidence="2">Uncharacterized protein</fullName>
    </submittedName>
</protein>
<sequence length="129" mass="12700">MIARFLAAAAVAAALVPAVANAGQVYFDPSVDSGSSPFIELPTHVNPANAAAAAADAQRYATVAGDAVIGTHGAPAQAVTEYDPGASSGDPAFVTKLVVPNPANAEAAARDAARLPSVAYADNGDLIGN</sequence>
<name>A0A212L0N7_9HYPH</name>
<dbReference type="AlphaFoldDB" id="A0A212L0N7"/>
<evidence type="ECO:0000313" key="2">
    <source>
        <dbReference type="EMBL" id="SCM71092.1"/>
    </source>
</evidence>
<feature type="chain" id="PRO_5012103491" evidence="1">
    <location>
        <begin position="23"/>
        <end position="129"/>
    </location>
</feature>
<proteinExistence type="predicted"/>
<reference evidence="2" key="1">
    <citation type="submission" date="2016-08" db="EMBL/GenBank/DDBJ databases">
        <authorList>
            <person name="Seilhamer J.J."/>
        </authorList>
    </citation>
    <scope>NUCLEOTIDE SEQUENCE</scope>
    <source>
        <strain evidence="2">86</strain>
    </source>
</reference>
<accession>A0A212L0N7</accession>
<keyword evidence="1" id="KW-0732">Signal</keyword>
<feature type="signal peptide" evidence="1">
    <location>
        <begin position="1"/>
        <end position="22"/>
    </location>
</feature>
<organism evidence="2">
    <name type="scientific">uncultured Pleomorphomonas sp</name>
    <dbReference type="NCBI Taxonomy" id="442121"/>
    <lineage>
        <taxon>Bacteria</taxon>
        <taxon>Pseudomonadati</taxon>
        <taxon>Pseudomonadota</taxon>
        <taxon>Alphaproteobacteria</taxon>
        <taxon>Hyphomicrobiales</taxon>
        <taxon>Pleomorphomonadaceae</taxon>
        <taxon>Pleomorphomonas</taxon>
        <taxon>environmental samples</taxon>
    </lineage>
</organism>
<gene>
    <name evidence="2" type="ORF">KL86PLE_100010</name>
</gene>
<dbReference type="EMBL" id="FMJD01000002">
    <property type="protein sequence ID" value="SCM71092.1"/>
    <property type="molecule type" value="Genomic_DNA"/>
</dbReference>
<evidence type="ECO:0000256" key="1">
    <source>
        <dbReference type="SAM" id="SignalP"/>
    </source>
</evidence>